<dbReference type="AlphaFoldDB" id="A0A0D0CZA2"/>
<evidence type="ECO:0000313" key="2">
    <source>
        <dbReference type="Proteomes" id="UP000054538"/>
    </source>
</evidence>
<dbReference type="OrthoDB" id="2804090at2759"/>
<keyword evidence="2" id="KW-1185">Reference proteome</keyword>
<proteinExistence type="predicted"/>
<evidence type="ECO:0000313" key="1">
    <source>
        <dbReference type="EMBL" id="KIK80958.1"/>
    </source>
</evidence>
<dbReference type="Proteomes" id="UP000054538">
    <property type="component" value="Unassembled WGS sequence"/>
</dbReference>
<dbReference type="HOGENOM" id="CLU_125776_0_0_1"/>
<name>A0A0D0CZA2_9AGAM</name>
<reference evidence="2" key="2">
    <citation type="submission" date="2015-01" db="EMBL/GenBank/DDBJ databases">
        <title>Evolutionary Origins and Diversification of the Mycorrhizal Mutualists.</title>
        <authorList>
            <consortium name="DOE Joint Genome Institute"/>
            <consortium name="Mycorrhizal Genomics Consortium"/>
            <person name="Kohler A."/>
            <person name="Kuo A."/>
            <person name="Nagy L.G."/>
            <person name="Floudas D."/>
            <person name="Copeland A."/>
            <person name="Barry K.W."/>
            <person name="Cichocki N."/>
            <person name="Veneault-Fourrey C."/>
            <person name="LaButti K."/>
            <person name="Lindquist E.A."/>
            <person name="Lipzen A."/>
            <person name="Lundell T."/>
            <person name="Morin E."/>
            <person name="Murat C."/>
            <person name="Riley R."/>
            <person name="Ohm R."/>
            <person name="Sun H."/>
            <person name="Tunlid A."/>
            <person name="Henrissat B."/>
            <person name="Grigoriev I.V."/>
            <person name="Hibbett D.S."/>
            <person name="Martin F."/>
        </authorList>
    </citation>
    <scope>NUCLEOTIDE SEQUENCE [LARGE SCALE GENOMIC DNA]</scope>
    <source>
        <strain evidence="2">Ve08.2h10</strain>
    </source>
</reference>
<protein>
    <submittedName>
        <fullName evidence="1">Uncharacterized protein</fullName>
    </submittedName>
</protein>
<gene>
    <name evidence="1" type="ORF">PAXRUDRAFT_157245</name>
</gene>
<sequence length="127" mass="14871">LDAQVITCQSHTNWVYTIPNMPWVPKPHIDDDEELQGRADGQFGAVGCFQWCQLYCKEFEYTVCVLHQDAHMFPDPLYWAWYMPTTVDFDILPNATFTVGKIYEEMVKGLDSLYKLAFKQVDHWKSL</sequence>
<organism evidence="1 2">
    <name type="scientific">Paxillus rubicundulus Ve08.2h10</name>
    <dbReference type="NCBI Taxonomy" id="930991"/>
    <lineage>
        <taxon>Eukaryota</taxon>
        <taxon>Fungi</taxon>
        <taxon>Dikarya</taxon>
        <taxon>Basidiomycota</taxon>
        <taxon>Agaricomycotina</taxon>
        <taxon>Agaricomycetes</taxon>
        <taxon>Agaricomycetidae</taxon>
        <taxon>Boletales</taxon>
        <taxon>Paxilineae</taxon>
        <taxon>Paxillaceae</taxon>
        <taxon>Paxillus</taxon>
    </lineage>
</organism>
<reference evidence="1 2" key="1">
    <citation type="submission" date="2014-04" db="EMBL/GenBank/DDBJ databases">
        <authorList>
            <consortium name="DOE Joint Genome Institute"/>
            <person name="Kuo A."/>
            <person name="Kohler A."/>
            <person name="Jargeat P."/>
            <person name="Nagy L.G."/>
            <person name="Floudas D."/>
            <person name="Copeland A."/>
            <person name="Barry K.W."/>
            <person name="Cichocki N."/>
            <person name="Veneault-Fourrey C."/>
            <person name="LaButti K."/>
            <person name="Lindquist E.A."/>
            <person name="Lipzen A."/>
            <person name="Lundell T."/>
            <person name="Morin E."/>
            <person name="Murat C."/>
            <person name="Sun H."/>
            <person name="Tunlid A."/>
            <person name="Henrissat B."/>
            <person name="Grigoriev I.V."/>
            <person name="Hibbett D.S."/>
            <person name="Martin F."/>
            <person name="Nordberg H.P."/>
            <person name="Cantor M.N."/>
            <person name="Hua S.X."/>
        </authorList>
    </citation>
    <scope>NUCLEOTIDE SEQUENCE [LARGE SCALE GENOMIC DNA]</scope>
    <source>
        <strain evidence="1 2">Ve08.2h10</strain>
    </source>
</reference>
<dbReference type="InParanoid" id="A0A0D0CZA2"/>
<accession>A0A0D0CZA2</accession>
<dbReference type="EMBL" id="KN825892">
    <property type="protein sequence ID" value="KIK80958.1"/>
    <property type="molecule type" value="Genomic_DNA"/>
</dbReference>
<feature type="non-terminal residue" evidence="1">
    <location>
        <position position="1"/>
    </location>
</feature>